<comment type="caution">
    <text evidence="8">The sequence shown here is derived from an EMBL/GenBank/DDBJ whole genome shotgun (WGS) entry which is preliminary data.</text>
</comment>
<dbReference type="GO" id="GO:0003677">
    <property type="term" value="F:DNA binding"/>
    <property type="evidence" value="ECO:0007669"/>
    <property type="project" value="UniProtKB-KW"/>
</dbReference>
<keyword evidence="4 8" id="KW-0238">DNA-binding</keyword>
<evidence type="ECO:0000256" key="4">
    <source>
        <dbReference type="ARBA" id="ARBA00023125"/>
    </source>
</evidence>
<dbReference type="InterPro" id="IPR014036">
    <property type="entry name" value="DeoR-like_C"/>
</dbReference>
<evidence type="ECO:0000256" key="3">
    <source>
        <dbReference type="ARBA" id="ARBA00023015"/>
    </source>
</evidence>
<dbReference type="InterPro" id="IPR036390">
    <property type="entry name" value="WH_DNA-bd_sf"/>
</dbReference>
<keyword evidence="5" id="KW-0804">Transcription</keyword>
<dbReference type="PRINTS" id="PR00037">
    <property type="entry name" value="HTHLACR"/>
</dbReference>
<feature type="domain" description="HTH deoR-type" evidence="7">
    <location>
        <begin position="6"/>
        <end position="61"/>
    </location>
</feature>
<sequence length="259" mass="27417">MTSRSATRERRDRLLRLVRSGTDRVEDLAVHAGVSESTIRRDLAALERSGRLARTYGGATSVAPFRERGLAERIAARTSAKAAIGRIAAALVPAGATIFVDAGSTTAQLVESLARDQELTVVTRGLEIALALAAEPRVDVQLIGGRLSAGSHGTTGALALEGIDRFSFDLAFLGADAVDPACGVGEPTVDETYTKERVAARSRRTVVLADAAKLAPRSVPAWARLPHGWTLVTDECDPALLEEYREAGVEVLHPATQTA</sequence>
<dbReference type="RefSeq" id="WP_295690271.1">
    <property type="nucleotide sequence ID" value="NZ_BAABGL010000006.1"/>
</dbReference>
<evidence type="ECO:0000256" key="6">
    <source>
        <dbReference type="ARBA" id="ARBA00024937"/>
    </source>
</evidence>
<evidence type="ECO:0000256" key="5">
    <source>
        <dbReference type="ARBA" id="ARBA00023163"/>
    </source>
</evidence>
<dbReference type="InterPro" id="IPR037171">
    <property type="entry name" value="NagB/RpiA_transferase-like"/>
</dbReference>
<evidence type="ECO:0000313" key="8">
    <source>
        <dbReference type="EMBL" id="GAA4387983.1"/>
    </source>
</evidence>
<evidence type="ECO:0000259" key="7">
    <source>
        <dbReference type="PROSITE" id="PS51000"/>
    </source>
</evidence>
<dbReference type="InterPro" id="IPR018356">
    <property type="entry name" value="Tscrpt_reg_HTH_DeoR_CS"/>
</dbReference>
<dbReference type="PANTHER" id="PTHR30363:SF4">
    <property type="entry name" value="GLYCEROL-3-PHOSPHATE REGULON REPRESSOR"/>
    <property type="match status" value="1"/>
</dbReference>
<evidence type="ECO:0000256" key="2">
    <source>
        <dbReference type="ARBA" id="ARBA00022491"/>
    </source>
</evidence>
<proteinExistence type="predicted"/>
<accession>A0ABP8JBL6</accession>
<keyword evidence="2" id="KW-0678">Repressor</keyword>
<evidence type="ECO:0000313" key="9">
    <source>
        <dbReference type="Proteomes" id="UP001500642"/>
    </source>
</evidence>
<reference evidence="9" key="1">
    <citation type="journal article" date="2019" name="Int. J. Syst. Evol. Microbiol.">
        <title>The Global Catalogue of Microorganisms (GCM) 10K type strain sequencing project: providing services to taxonomists for standard genome sequencing and annotation.</title>
        <authorList>
            <consortium name="The Broad Institute Genomics Platform"/>
            <consortium name="The Broad Institute Genome Sequencing Center for Infectious Disease"/>
            <person name="Wu L."/>
            <person name="Ma J."/>
        </authorList>
    </citation>
    <scope>NUCLEOTIDE SEQUENCE [LARGE SCALE GENOMIC DNA]</scope>
    <source>
        <strain evidence="9">JCM 17808</strain>
    </source>
</reference>
<evidence type="ECO:0000256" key="1">
    <source>
        <dbReference type="ARBA" id="ARBA00021390"/>
    </source>
</evidence>
<dbReference type="InterPro" id="IPR001034">
    <property type="entry name" value="DeoR_HTH"/>
</dbReference>
<comment type="function">
    <text evidence="6">Repressor of the lactose catabolism operon. Galactose-6-phosphate is the inducer.</text>
</comment>
<keyword evidence="3" id="KW-0805">Transcription regulation</keyword>
<protein>
    <recommendedName>
        <fullName evidence="1">Lactose phosphotransferase system repressor</fullName>
    </recommendedName>
</protein>
<dbReference type="Pfam" id="PF08220">
    <property type="entry name" value="HTH_DeoR"/>
    <property type="match status" value="1"/>
</dbReference>
<dbReference type="InterPro" id="IPR050313">
    <property type="entry name" value="Carb_Metab_HTH_regulators"/>
</dbReference>
<dbReference type="PANTHER" id="PTHR30363">
    <property type="entry name" value="HTH-TYPE TRANSCRIPTIONAL REGULATOR SRLR-RELATED"/>
    <property type="match status" value="1"/>
</dbReference>
<keyword evidence="9" id="KW-1185">Reference proteome</keyword>
<dbReference type="SMART" id="SM00420">
    <property type="entry name" value="HTH_DEOR"/>
    <property type="match status" value="1"/>
</dbReference>
<gene>
    <name evidence="8" type="ORF">GCM10023167_12310</name>
</gene>
<dbReference type="Proteomes" id="UP001500642">
    <property type="component" value="Unassembled WGS sequence"/>
</dbReference>
<organism evidence="8 9">
    <name type="scientific">Brevibacterium pityocampae</name>
    <dbReference type="NCBI Taxonomy" id="506594"/>
    <lineage>
        <taxon>Bacteria</taxon>
        <taxon>Bacillati</taxon>
        <taxon>Actinomycetota</taxon>
        <taxon>Actinomycetes</taxon>
        <taxon>Micrococcales</taxon>
        <taxon>Brevibacteriaceae</taxon>
        <taxon>Brevibacterium</taxon>
    </lineage>
</organism>
<dbReference type="PROSITE" id="PS51000">
    <property type="entry name" value="HTH_DEOR_2"/>
    <property type="match status" value="1"/>
</dbReference>
<name>A0ABP8JBL6_9MICO</name>
<dbReference type="SUPFAM" id="SSF46785">
    <property type="entry name" value="Winged helix' DNA-binding domain"/>
    <property type="match status" value="1"/>
</dbReference>
<dbReference type="Gene3D" id="3.40.50.1360">
    <property type="match status" value="1"/>
</dbReference>
<dbReference type="Pfam" id="PF00455">
    <property type="entry name" value="DeoRC"/>
    <property type="match status" value="1"/>
</dbReference>
<dbReference type="EMBL" id="BAABGL010000006">
    <property type="protein sequence ID" value="GAA4387983.1"/>
    <property type="molecule type" value="Genomic_DNA"/>
</dbReference>
<dbReference type="SUPFAM" id="SSF100950">
    <property type="entry name" value="NagB/RpiA/CoA transferase-like"/>
    <property type="match status" value="1"/>
</dbReference>
<dbReference type="PROSITE" id="PS00894">
    <property type="entry name" value="HTH_DEOR_1"/>
    <property type="match status" value="1"/>
</dbReference>
<dbReference type="SMART" id="SM01134">
    <property type="entry name" value="DeoRC"/>
    <property type="match status" value="1"/>
</dbReference>